<sequence>MAKQLLPLLAQCDDFCFGAAQIDPNTHKTLLIILIINRVEARFPISNASDATIRYHAR</sequence>
<dbReference type="AlphaFoldDB" id="A0AAU9BXB9"/>
<proteinExistence type="predicted"/>
<protein>
    <submittedName>
        <fullName evidence="1">Uncharacterized protein</fullName>
    </submittedName>
</protein>
<evidence type="ECO:0000313" key="2">
    <source>
        <dbReference type="Proteomes" id="UP000595858"/>
    </source>
</evidence>
<reference evidence="1" key="1">
    <citation type="journal article" date="2020" name="J Glob Antimicrob Resist">
        <title>Genomic characterization of clinical Enterobacter roggenkampii co-harboring blaIMP-1- and blaGES-5-encoding IncP6 and mcr-9-encoding IncHI2 plasmids isolated in Japan.</title>
        <authorList>
            <person name="Umeda K."/>
            <person name="Nakamura H."/>
            <person name="Fukuda A."/>
            <person name="Matsumoto Y."/>
            <person name="Motooka D."/>
            <person name="Nakamura S."/>
            <person name="Yasui Y."/>
            <person name="Yoshida H."/>
            <person name="Kawahara R."/>
        </authorList>
    </citation>
    <scope>NUCLEOTIDE SEQUENCE</scope>
    <source>
        <strain evidence="1">OIPH-N260</strain>
    </source>
</reference>
<accession>A0AAU9BXB9</accession>
<dbReference type="EMBL" id="AP023447">
    <property type="protein sequence ID" value="BCL41576.1"/>
    <property type="molecule type" value="Genomic_DNA"/>
</dbReference>
<dbReference type="Proteomes" id="UP000595858">
    <property type="component" value="Chromosome"/>
</dbReference>
<evidence type="ECO:0000313" key="1">
    <source>
        <dbReference type="EMBL" id="BCL41576.1"/>
    </source>
</evidence>
<name>A0AAU9BXB9_9ENTR</name>
<gene>
    <name evidence="1" type="ORF">OIPHN260_10780</name>
</gene>
<organism evidence="1 2">
    <name type="scientific">Enterobacter roggenkampii</name>
    <dbReference type="NCBI Taxonomy" id="1812935"/>
    <lineage>
        <taxon>Bacteria</taxon>
        <taxon>Pseudomonadati</taxon>
        <taxon>Pseudomonadota</taxon>
        <taxon>Gammaproteobacteria</taxon>
        <taxon>Enterobacterales</taxon>
        <taxon>Enterobacteriaceae</taxon>
        <taxon>Enterobacter</taxon>
        <taxon>Enterobacter cloacae complex</taxon>
    </lineage>
</organism>